<evidence type="ECO:0000313" key="2">
    <source>
        <dbReference type="EMBL" id="KAA0195562.1"/>
    </source>
</evidence>
<protein>
    <submittedName>
        <fullName evidence="2">Uncharacterized protein</fullName>
    </submittedName>
</protein>
<gene>
    <name evidence="2" type="ORF">FBUS_01017</name>
</gene>
<dbReference type="Proteomes" id="UP000728185">
    <property type="component" value="Unassembled WGS sequence"/>
</dbReference>
<sequence>MCDEFESLAVSDMFYPEWWNVNTHRSNHVNRTPLFQANYGMGRALFGDWGRVGAVKARSDSDGVKVIPQISPGLAGKLHRGHVPVPLLTPFYTSSVLLNRHRVFSANSCDSPLSDPNILPNGLEDTSLAGGEFASYDLLSDPIAGDHAAAALLCEKLYYRLRRNRTAFGSSTTQSISCPSSPTSTSALSKWLDKLENLAFSGLQCSSSAEQDLILRQIDQLINFKSLNTNSDQDSDEWDSAVPGDLCPTPERRSGLPKRRRIVRKKGRKQQRLPPFLKSTVQFNTTNPVSGFEYSPWLAGLDPFLIRLAVRPTNHLFQGQGLLCQIRHSLLSTTTHSDSPVLLWSPPKSWDCEPDSPNPIFFSSWSPPLLPQDNLEFCSHLTTKLFSEAARICELNAVYANNTSRVNILSRWAGGSGTNNVLLFNLDIDKSRSSPSPPPLLSPISQPTLPSQASTLCFNPFLADEWALAGNHIAVSSGDRFAFIRLYPIDSPNPVWSGHVALDDPRESVLGMDKACCVASGLANSSDMAQNSLTDFTGYIHPRFSVFTNGLRCAPFDQFIRLAYGSDPSQLCLTTSQRMILIDTRQHSVAQPLFRFCTGNPARDSLFHVTDRLTCAAPRFLGDVYVIAGTAYNMLVLDKRMPTRPVLHWSHSLFGEPTYLDWTLPSRFSREKYDLPEVFVTICAQNPPSVSCFGLNLASSSGPQLVGPECAGATLSKMLTETRDDLPTRLTINKAVTRRLQSTYCGINTNMTSIPGTDRDCLASVVLTSAGDLFMHNWYFNPSDESADHDAQSQRCHLWLSELRCHLTADARTDPSVRSGQEKSFEVDLTEINRIEPPGPVPTESDANCQYWEFSYLPPTEDFSDQSDVIRVSRQLVCDLRAYWNEDHATLGRLTEKSCLREARTAEERLRRRDEVDSCAEAAKSRIRRFQHILNQMTKDEDIGSYANDSNDEEVETSCSESF</sequence>
<name>A0A8E0S315_9TREM</name>
<dbReference type="AlphaFoldDB" id="A0A8E0S315"/>
<evidence type="ECO:0000256" key="1">
    <source>
        <dbReference type="SAM" id="MobiDB-lite"/>
    </source>
</evidence>
<proteinExistence type="predicted"/>
<keyword evidence="3" id="KW-1185">Reference proteome</keyword>
<reference evidence="2" key="1">
    <citation type="submission" date="2019-05" db="EMBL/GenBank/DDBJ databases">
        <title>Annotation for the trematode Fasciolopsis buski.</title>
        <authorList>
            <person name="Choi Y.-J."/>
        </authorList>
    </citation>
    <scope>NUCLEOTIDE SEQUENCE</scope>
    <source>
        <strain evidence="2">HT</strain>
        <tissue evidence="2">Whole worm</tissue>
    </source>
</reference>
<dbReference type="OrthoDB" id="2382881at2759"/>
<evidence type="ECO:0000313" key="3">
    <source>
        <dbReference type="Proteomes" id="UP000728185"/>
    </source>
</evidence>
<comment type="caution">
    <text evidence="2">The sequence shown here is derived from an EMBL/GenBank/DDBJ whole genome shotgun (WGS) entry which is preliminary data.</text>
</comment>
<organism evidence="2 3">
    <name type="scientific">Fasciolopsis buskii</name>
    <dbReference type="NCBI Taxonomy" id="27845"/>
    <lineage>
        <taxon>Eukaryota</taxon>
        <taxon>Metazoa</taxon>
        <taxon>Spiralia</taxon>
        <taxon>Lophotrochozoa</taxon>
        <taxon>Platyhelminthes</taxon>
        <taxon>Trematoda</taxon>
        <taxon>Digenea</taxon>
        <taxon>Plagiorchiida</taxon>
        <taxon>Echinostomata</taxon>
        <taxon>Echinostomatoidea</taxon>
        <taxon>Fasciolidae</taxon>
        <taxon>Fasciolopsis</taxon>
    </lineage>
</organism>
<accession>A0A8E0S315</accession>
<dbReference type="EMBL" id="LUCM01003624">
    <property type="protein sequence ID" value="KAA0195562.1"/>
    <property type="molecule type" value="Genomic_DNA"/>
</dbReference>
<feature type="region of interest" description="Disordered" evidence="1">
    <location>
        <begin position="941"/>
        <end position="963"/>
    </location>
</feature>